<protein>
    <submittedName>
        <fullName evidence="1">Uncharacterized protein</fullName>
    </submittedName>
</protein>
<dbReference type="Proteomes" id="UP000032180">
    <property type="component" value="Chromosome 4"/>
</dbReference>
<reference evidence="1" key="3">
    <citation type="submission" date="2015-04" db="UniProtKB">
        <authorList>
            <consortium name="EnsemblPlants"/>
        </authorList>
    </citation>
    <scope>IDENTIFICATION</scope>
</reference>
<dbReference type="AlphaFoldDB" id="A0A0D9W1X5"/>
<name>A0A0D9W1X5_9ORYZ</name>
<dbReference type="HOGENOM" id="CLU_2925929_0_0_1"/>
<reference evidence="2" key="2">
    <citation type="submission" date="2013-12" db="EMBL/GenBank/DDBJ databases">
        <authorList>
            <person name="Yu Y."/>
            <person name="Lee S."/>
            <person name="de Baynast K."/>
            <person name="Wissotski M."/>
            <person name="Liu L."/>
            <person name="Talag J."/>
            <person name="Goicoechea J."/>
            <person name="Angelova A."/>
            <person name="Jetty R."/>
            <person name="Kudrna D."/>
            <person name="Golser W."/>
            <person name="Rivera L."/>
            <person name="Zhang J."/>
            <person name="Wing R."/>
        </authorList>
    </citation>
    <scope>NUCLEOTIDE SEQUENCE</scope>
</reference>
<proteinExistence type="predicted"/>
<evidence type="ECO:0000313" key="1">
    <source>
        <dbReference type="EnsemblPlants" id="LPERR04G00630.1"/>
    </source>
</evidence>
<accession>A0A0D9W1X5</accession>
<reference evidence="1 2" key="1">
    <citation type="submission" date="2012-08" db="EMBL/GenBank/DDBJ databases">
        <title>Oryza genome evolution.</title>
        <authorList>
            <person name="Wing R.A."/>
        </authorList>
    </citation>
    <scope>NUCLEOTIDE SEQUENCE</scope>
</reference>
<keyword evidence="2" id="KW-1185">Reference proteome</keyword>
<dbReference type="Gramene" id="LPERR04G00630.1">
    <property type="protein sequence ID" value="LPERR04G00630.1"/>
    <property type="gene ID" value="LPERR04G00630"/>
</dbReference>
<dbReference type="EnsemblPlants" id="LPERR04G00630.1">
    <property type="protein sequence ID" value="LPERR04G00630.1"/>
    <property type="gene ID" value="LPERR04G00630"/>
</dbReference>
<sequence>MAHRPAAERTKQFQKLLSIALGRLSSRMAVYMDSGLSNVVVAASPVDGSSTNTSPKRRREG</sequence>
<organism evidence="1 2">
    <name type="scientific">Leersia perrieri</name>
    <dbReference type="NCBI Taxonomy" id="77586"/>
    <lineage>
        <taxon>Eukaryota</taxon>
        <taxon>Viridiplantae</taxon>
        <taxon>Streptophyta</taxon>
        <taxon>Embryophyta</taxon>
        <taxon>Tracheophyta</taxon>
        <taxon>Spermatophyta</taxon>
        <taxon>Magnoliopsida</taxon>
        <taxon>Liliopsida</taxon>
        <taxon>Poales</taxon>
        <taxon>Poaceae</taxon>
        <taxon>BOP clade</taxon>
        <taxon>Oryzoideae</taxon>
        <taxon>Oryzeae</taxon>
        <taxon>Oryzinae</taxon>
        <taxon>Leersia</taxon>
    </lineage>
</organism>
<evidence type="ECO:0000313" key="2">
    <source>
        <dbReference type="Proteomes" id="UP000032180"/>
    </source>
</evidence>